<comment type="subcellular location">
    <subcellularLocation>
        <location evidence="1">Virion</location>
    </subcellularLocation>
</comment>
<evidence type="ECO:0000313" key="6">
    <source>
        <dbReference type="EMBL" id="QQV35793.1"/>
    </source>
</evidence>
<dbReference type="Gene3D" id="2.60.120.20">
    <property type="match status" value="3"/>
</dbReference>
<dbReference type="InterPro" id="IPR014872">
    <property type="entry name" value="Dicistrovirus_capsid-polyPr_C"/>
</dbReference>
<dbReference type="CDD" id="cd00205">
    <property type="entry name" value="rhv_like"/>
    <property type="match status" value="2"/>
</dbReference>
<dbReference type="SUPFAM" id="SSF88633">
    <property type="entry name" value="Positive stranded ssRNA viruses"/>
    <property type="match status" value="3"/>
</dbReference>
<dbReference type="Pfam" id="PF08762">
    <property type="entry name" value="CRPV_capsid"/>
    <property type="match status" value="1"/>
</dbReference>
<dbReference type="GO" id="GO:0019028">
    <property type="term" value="C:viral capsid"/>
    <property type="evidence" value="ECO:0007669"/>
    <property type="project" value="UniProtKB-KW"/>
</dbReference>
<feature type="domain" description="Dicistrovirus capsid-polyprotein C-terminal" evidence="5">
    <location>
        <begin position="657"/>
        <end position="858"/>
    </location>
</feature>
<gene>
    <name evidence="6" type="primary">ORF2</name>
</gene>
<sequence length="868" mass="95617">MSNYMNQEGQGRLWNCRPASAYAKFQINYLPQIEYQSEMEYLGKKTDAHRQEDLQEDVGTTVRSTNDAVAETATFDRPMSLPNTMLSSPDDGVPASVKSFLAKPVPWQQGLLALTDTAATFPNFPTSAPLRYNKTFSDKLSGVMSMRYTVVFTLQVNANRFQQGRYVLAFVPTGGALYDATNLDPINDYLGLHRSTKTEITQLHHVELDVNTDTSVQLRIPYISAYPSLAWNPDLAAPYFGDPGVVFLYPYSPLNAPTGNTTASYTIWAHYEDVEVFGNTIPTAASVYPPAPGPAIESQAGRVRKLKRDIDLFDREIKETGPISSGLSLIADGFSQFTKVPLLTSVSAPLGWSIRAASNIAASVGWSKPPVLDKVVRMNRFPHSYMTNEDQADDTQPLSLFSDNHVSVAPGFSSTDNDEMSINYLKSIFSWFVTVPWLESQVLGTEIYKKDISPFSFVVPDAVTPAVSHYTPVGYLAQYFNRYTGGFVIKIKVVKTEFHSGRLLFVFNPSESSCFNNDSVYADANYLHKTILDIREQNEFIIEIPYVSIIPWRTVANAGTPGSTFGQFKIYVLDELVAPETVSSQIELLIEVAGAPDLQFSTPRRNRLVPYGAATFQMDFSSNSRGDVNSDASPTTLDVNMVGGTSPGENTMIKDEMCVGEVVTSLRTLLKRGGFLGFTTQTSATTQNIILLPYGWRYTKDVAASETEYTMDIFSSLSAIYALVRGGVRIRQPMSSASGLVQARLDILSSDTPNSAEVVDITNTSSTNFIESSYNAQYAMTLQQLGGIGLQVPFYHYTHSSCTLGNALGPTNPQNHNINKGSVQTALNIQYSPAMNYRANPFYRSGADDCNFGAFVSMVPMVNLPYPT</sequence>
<dbReference type="Pfam" id="PF00073">
    <property type="entry name" value="Rhv"/>
    <property type="match status" value="2"/>
</dbReference>
<dbReference type="InterPro" id="IPR029053">
    <property type="entry name" value="Viral_coat"/>
</dbReference>
<dbReference type="InterPro" id="IPR001676">
    <property type="entry name" value="Picornavirus_capsid"/>
</dbReference>
<feature type="domain" description="Picornavirus capsid" evidence="4">
    <location>
        <begin position="134"/>
        <end position="234"/>
    </location>
</feature>
<evidence type="ECO:0000256" key="3">
    <source>
        <dbReference type="ARBA" id="ARBA00022844"/>
    </source>
</evidence>
<proteinExistence type="predicted"/>
<evidence type="ECO:0000256" key="2">
    <source>
        <dbReference type="ARBA" id="ARBA00022561"/>
    </source>
</evidence>
<keyword evidence="2" id="KW-0167">Capsid protein</keyword>
<accession>A0A7U0F332</accession>
<evidence type="ECO:0000256" key="1">
    <source>
        <dbReference type="ARBA" id="ARBA00004328"/>
    </source>
</evidence>
<organism evidence="6">
    <name type="scientific">Dicistroviridae sp. squirrel/UK/2011</name>
    <dbReference type="NCBI Taxonomy" id="2804316"/>
    <lineage>
        <taxon>Viruses</taxon>
        <taxon>Riboviria</taxon>
        <taxon>Orthornavirae</taxon>
        <taxon>Pisuviricota</taxon>
        <taxon>Pisoniviricetes</taxon>
        <taxon>Picornavirales</taxon>
        <taxon>Dicistroviridae</taxon>
    </lineage>
</organism>
<name>A0A7U0F332_9VIRU</name>
<evidence type="ECO:0000259" key="5">
    <source>
        <dbReference type="Pfam" id="PF08762"/>
    </source>
</evidence>
<dbReference type="GO" id="GO:0005198">
    <property type="term" value="F:structural molecule activity"/>
    <property type="evidence" value="ECO:0007669"/>
    <property type="project" value="InterPro"/>
</dbReference>
<dbReference type="EMBL" id="MT745991">
    <property type="protein sequence ID" value="QQV35793.1"/>
    <property type="molecule type" value="Genomic_RNA"/>
</dbReference>
<feature type="domain" description="Picornavirus capsid" evidence="4">
    <location>
        <begin position="464"/>
        <end position="558"/>
    </location>
</feature>
<evidence type="ECO:0000259" key="4">
    <source>
        <dbReference type="Pfam" id="PF00073"/>
    </source>
</evidence>
<dbReference type="InterPro" id="IPR033703">
    <property type="entry name" value="Rhv-like"/>
</dbReference>
<keyword evidence="3" id="KW-0946">Virion</keyword>
<reference evidence="6" key="1">
    <citation type="submission" date="2020-07" db="EMBL/GenBank/DDBJ databases">
        <title>A novel dicistrovirus in a captive red squirrel (Sciurus vulgaris).</title>
        <authorList>
            <person name="Dastjerdi A."/>
            <person name="Everest D.J."/>
            <person name="Davies H."/>
            <person name="Denk D."/>
            <person name="Zell R."/>
        </authorList>
    </citation>
    <scope>NUCLEOTIDE SEQUENCE</scope>
    <source>
        <strain evidence="6">UK 2011</strain>
    </source>
</reference>
<protein>
    <submittedName>
        <fullName evidence="6">Capsid protein</fullName>
    </submittedName>
</protein>